<keyword evidence="1 5" id="KW-0949">S-adenosyl-L-methionine</keyword>
<comment type="caution">
    <text evidence="7">The sequence shown here is derived from an EMBL/GenBank/DDBJ whole genome shotgun (WGS) entry which is preliminary data.</text>
</comment>
<dbReference type="SFLD" id="SFLDS00029">
    <property type="entry name" value="Radical_SAM"/>
    <property type="match status" value="1"/>
</dbReference>
<feature type="binding site" evidence="5">
    <location>
        <position position="58"/>
    </location>
    <ligand>
        <name>[4Fe-4S] cluster</name>
        <dbReference type="ChEBI" id="CHEBI:49883"/>
        <note>4Fe-4S-S-AdoMet</note>
    </ligand>
</feature>
<dbReference type="EMBL" id="DVNG01000052">
    <property type="protein sequence ID" value="HIU50093.1"/>
    <property type="molecule type" value="Genomic_DNA"/>
</dbReference>
<dbReference type="PIRSF" id="PIRSF004869">
    <property type="entry name" value="PflX_prd"/>
    <property type="match status" value="1"/>
</dbReference>
<organism evidence="7 8">
    <name type="scientific">Candidatus Limousia pullorum</name>
    <dbReference type="NCBI Taxonomy" id="2840860"/>
    <lineage>
        <taxon>Bacteria</taxon>
        <taxon>Bacillati</taxon>
        <taxon>Bacillota</taxon>
        <taxon>Clostridia</taxon>
        <taxon>Eubacteriales</taxon>
        <taxon>Oscillospiraceae</taxon>
        <taxon>Oscillospiraceae incertae sedis</taxon>
        <taxon>Candidatus Limousia</taxon>
    </lineage>
</organism>
<dbReference type="AlphaFoldDB" id="A0A9D1S895"/>
<feature type="binding site" evidence="5">
    <location>
        <position position="62"/>
    </location>
    <ligand>
        <name>[4Fe-4S] cluster</name>
        <dbReference type="ChEBI" id="CHEBI:49883"/>
        <note>4Fe-4S-S-AdoMet</note>
    </ligand>
</feature>
<dbReference type="Pfam" id="PF04055">
    <property type="entry name" value="Radical_SAM"/>
    <property type="match status" value="1"/>
</dbReference>
<feature type="domain" description="Radical SAM core" evidence="6">
    <location>
        <begin position="53"/>
        <end position="174"/>
    </location>
</feature>
<dbReference type="PANTHER" id="PTHR43075">
    <property type="entry name" value="FORMATE LYASE ACTIVATING ENZYME, PUTATIVE (AFU_ORTHOLOGUE AFUA_2G15630)-RELATED"/>
    <property type="match status" value="1"/>
</dbReference>
<reference evidence="7" key="1">
    <citation type="submission" date="2020-10" db="EMBL/GenBank/DDBJ databases">
        <authorList>
            <person name="Gilroy R."/>
        </authorList>
    </citation>
    <scope>NUCLEOTIDE SEQUENCE</scope>
    <source>
        <strain evidence="7">ChiGjej1B1-1684</strain>
    </source>
</reference>
<comment type="cofactor">
    <cofactor evidence="5">
        <name>[4Fe-4S] cluster</name>
        <dbReference type="ChEBI" id="CHEBI:49883"/>
    </cofactor>
    <text evidence="5">Binds 1 [4Fe-4S] cluster. The cluster is coordinated with 3 cysteines and an exchangeable S-adenosyl-L-methionine.</text>
</comment>
<dbReference type="GO" id="GO:0003824">
    <property type="term" value="F:catalytic activity"/>
    <property type="evidence" value="ECO:0007669"/>
    <property type="project" value="InterPro"/>
</dbReference>
<proteinExistence type="predicted"/>
<dbReference type="InterPro" id="IPR013785">
    <property type="entry name" value="Aldolase_TIM"/>
</dbReference>
<keyword evidence="2 5" id="KW-0479">Metal-binding</keyword>
<dbReference type="InterPro" id="IPR016431">
    <property type="entry name" value="Pyrv-formate_lyase-activ_prd"/>
</dbReference>
<dbReference type="Proteomes" id="UP000824118">
    <property type="component" value="Unassembled WGS sequence"/>
</dbReference>
<protein>
    <submittedName>
        <fullName evidence="7">Radical SAM protein</fullName>
    </submittedName>
</protein>
<accession>A0A9D1S895</accession>
<reference evidence="7" key="2">
    <citation type="journal article" date="2021" name="PeerJ">
        <title>Extensive microbial diversity within the chicken gut microbiome revealed by metagenomics and culture.</title>
        <authorList>
            <person name="Gilroy R."/>
            <person name="Ravi A."/>
            <person name="Getino M."/>
            <person name="Pursley I."/>
            <person name="Horton D.L."/>
            <person name="Alikhan N.F."/>
            <person name="Baker D."/>
            <person name="Gharbi K."/>
            <person name="Hall N."/>
            <person name="Watson M."/>
            <person name="Adriaenssens E.M."/>
            <person name="Foster-Nyarko E."/>
            <person name="Jarju S."/>
            <person name="Secka A."/>
            <person name="Antonio M."/>
            <person name="Oren A."/>
            <person name="Chaudhuri R.R."/>
            <person name="La Ragione R."/>
            <person name="Hildebrand F."/>
            <person name="Pallen M.J."/>
        </authorList>
    </citation>
    <scope>NUCLEOTIDE SEQUENCE</scope>
    <source>
        <strain evidence="7">ChiGjej1B1-1684</strain>
    </source>
</reference>
<feature type="binding site" evidence="5">
    <location>
        <position position="65"/>
    </location>
    <ligand>
        <name>[4Fe-4S] cluster</name>
        <dbReference type="ChEBI" id="CHEBI:49883"/>
        <note>4Fe-4S-S-AdoMet</note>
    </ligand>
</feature>
<dbReference type="Gene3D" id="3.20.20.70">
    <property type="entry name" value="Aldolase class I"/>
    <property type="match status" value="1"/>
</dbReference>
<dbReference type="InterPro" id="IPR058240">
    <property type="entry name" value="rSAM_sf"/>
</dbReference>
<evidence type="ECO:0000256" key="1">
    <source>
        <dbReference type="ARBA" id="ARBA00022691"/>
    </source>
</evidence>
<dbReference type="GO" id="GO:0046872">
    <property type="term" value="F:metal ion binding"/>
    <property type="evidence" value="ECO:0007669"/>
    <property type="project" value="UniProtKB-KW"/>
</dbReference>
<evidence type="ECO:0000256" key="3">
    <source>
        <dbReference type="ARBA" id="ARBA00023004"/>
    </source>
</evidence>
<evidence type="ECO:0000256" key="2">
    <source>
        <dbReference type="ARBA" id="ARBA00022723"/>
    </source>
</evidence>
<keyword evidence="3 5" id="KW-0408">Iron</keyword>
<dbReference type="SFLD" id="SFLDG01099">
    <property type="entry name" value="Uncharacterised_Radical_SAM_Su"/>
    <property type="match status" value="1"/>
</dbReference>
<dbReference type="InterPro" id="IPR007197">
    <property type="entry name" value="rSAM"/>
</dbReference>
<evidence type="ECO:0000313" key="7">
    <source>
        <dbReference type="EMBL" id="HIU50093.1"/>
    </source>
</evidence>
<name>A0A9D1S895_9FIRM</name>
<dbReference type="InterPro" id="IPR040085">
    <property type="entry name" value="MJ0674-like"/>
</dbReference>
<dbReference type="SUPFAM" id="SSF102114">
    <property type="entry name" value="Radical SAM enzymes"/>
    <property type="match status" value="1"/>
</dbReference>
<evidence type="ECO:0000256" key="5">
    <source>
        <dbReference type="PIRSR" id="PIRSR004869-50"/>
    </source>
</evidence>
<dbReference type="GO" id="GO:0051536">
    <property type="term" value="F:iron-sulfur cluster binding"/>
    <property type="evidence" value="ECO:0007669"/>
    <property type="project" value="UniProtKB-KW"/>
</dbReference>
<evidence type="ECO:0000256" key="4">
    <source>
        <dbReference type="ARBA" id="ARBA00023014"/>
    </source>
</evidence>
<gene>
    <name evidence="7" type="ORF">IAD22_03665</name>
</gene>
<dbReference type="PANTHER" id="PTHR43075:SF1">
    <property type="entry name" value="FORMATE LYASE ACTIVATING ENZYME, PUTATIVE (AFU_ORTHOLOGUE AFUA_2G15630)-RELATED"/>
    <property type="match status" value="1"/>
</dbReference>
<evidence type="ECO:0000313" key="8">
    <source>
        <dbReference type="Proteomes" id="UP000824118"/>
    </source>
</evidence>
<evidence type="ECO:0000259" key="6">
    <source>
        <dbReference type="Pfam" id="PF04055"/>
    </source>
</evidence>
<sequence>MLCNLCPRNCNAEREEYSGKGFCKMGTTPKIALAAPHYWEEPCISGKNGSGTVFFSGCTMKCVFCQNYEISSMGQGKYVTAYELSEIYRSLEDKGVHNINLVTATHFIDEIIKSFEIYMPKIPIVYNCGGYEKVETLKRLEGIVSVYLPDFKYGFNELGEKYSKAVNYVETAENAIGEMVRQRGKVQFDENGMITSGVIVRHLILPNHTKSSIKVLEIIKEKFGDNVLVSLMGQYIPMGKAEDFEKLNRKITPREYNKVLDVLYDLEIDGFAQELKSADKKFVPKWDI</sequence>
<keyword evidence="4 5" id="KW-0411">Iron-sulfur</keyword>